<evidence type="ECO:0000313" key="2">
    <source>
        <dbReference type="Proteomes" id="UP000032180"/>
    </source>
</evidence>
<dbReference type="Gramene" id="LPERR04G02110.1">
    <property type="protein sequence ID" value="LPERR04G02110.1"/>
    <property type="gene ID" value="LPERR04G02110"/>
</dbReference>
<dbReference type="EnsemblPlants" id="LPERR04G02110.1">
    <property type="protein sequence ID" value="LPERR04G02110.1"/>
    <property type="gene ID" value="LPERR04G02110"/>
</dbReference>
<dbReference type="HOGENOM" id="CLU_2641672_0_0_1"/>
<keyword evidence="2" id="KW-1185">Reference proteome</keyword>
<organism evidence="1 2">
    <name type="scientific">Leersia perrieri</name>
    <dbReference type="NCBI Taxonomy" id="77586"/>
    <lineage>
        <taxon>Eukaryota</taxon>
        <taxon>Viridiplantae</taxon>
        <taxon>Streptophyta</taxon>
        <taxon>Embryophyta</taxon>
        <taxon>Tracheophyta</taxon>
        <taxon>Spermatophyta</taxon>
        <taxon>Magnoliopsida</taxon>
        <taxon>Liliopsida</taxon>
        <taxon>Poales</taxon>
        <taxon>Poaceae</taxon>
        <taxon>BOP clade</taxon>
        <taxon>Oryzoideae</taxon>
        <taxon>Oryzeae</taxon>
        <taxon>Oryzinae</taxon>
        <taxon>Leersia</taxon>
    </lineage>
</organism>
<sequence length="77" mass="8197">MPPPPPPLRWSRLLSVVLPATGGSGSAWGFKAMLWLASSLLVPNHAKGDMQAADMYTGIARDVAVKEIFWSSGGKCN</sequence>
<accession>A0A0D9W2F3</accession>
<proteinExistence type="predicted"/>
<evidence type="ECO:0000313" key="1">
    <source>
        <dbReference type="EnsemblPlants" id="LPERR04G02110.1"/>
    </source>
</evidence>
<name>A0A0D9W2F3_9ORYZ</name>
<dbReference type="Proteomes" id="UP000032180">
    <property type="component" value="Chromosome 4"/>
</dbReference>
<reference evidence="1" key="3">
    <citation type="submission" date="2015-04" db="UniProtKB">
        <authorList>
            <consortium name="EnsemblPlants"/>
        </authorList>
    </citation>
    <scope>IDENTIFICATION</scope>
</reference>
<dbReference type="AlphaFoldDB" id="A0A0D9W2F3"/>
<reference evidence="2" key="2">
    <citation type="submission" date="2013-12" db="EMBL/GenBank/DDBJ databases">
        <authorList>
            <person name="Yu Y."/>
            <person name="Lee S."/>
            <person name="de Baynast K."/>
            <person name="Wissotski M."/>
            <person name="Liu L."/>
            <person name="Talag J."/>
            <person name="Goicoechea J."/>
            <person name="Angelova A."/>
            <person name="Jetty R."/>
            <person name="Kudrna D."/>
            <person name="Golser W."/>
            <person name="Rivera L."/>
            <person name="Zhang J."/>
            <person name="Wing R."/>
        </authorList>
    </citation>
    <scope>NUCLEOTIDE SEQUENCE</scope>
</reference>
<reference evidence="1 2" key="1">
    <citation type="submission" date="2012-08" db="EMBL/GenBank/DDBJ databases">
        <title>Oryza genome evolution.</title>
        <authorList>
            <person name="Wing R.A."/>
        </authorList>
    </citation>
    <scope>NUCLEOTIDE SEQUENCE</scope>
</reference>
<protein>
    <submittedName>
        <fullName evidence="1">Uncharacterized protein</fullName>
    </submittedName>
</protein>